<dbReference type="PANTHER" id="PTHR42877">
    <property type="entry name" value="L-ORNITHINE N(5)-MONOOXYGENASE-RELATED"/>
    <property type="match status" value="1"/>
</dbReference>
<keyword evidence="2" id="KW-0274">FAD</keyword>
<dbReference type="GO" id="GO:0050660">
    <property type="term" value="F:flavin adenine dinucleotide binding"/>
    <property type="evidence" value="ECO:0007669"/>
    <property type="project" value="InterPro"/>
</dbReference>
<proteinExistence type="predicted"/>
<protein>
    <submittedName>
        <fullName evidence="4">Flavin-binding monooxygenase-like protein</fullName>
    </submittedName>
</protein>
<name>A0A6P2T416_BURL3</name>
<keyword evidence="1" id="KW-0285">Flavoprotein</keyword>
<keyword evidence="3" id="KW-0560">Oxidoreductase</keyword>
<dbReference type="InterPro" id="IPR051209">
    <property type="entry name" value="FAD-bind_Monooxygenase_sf"/>
</dbReference>
<dbReference type="InterPro" id="IPR020946">
    <property type="entry name" value="Flavin_mOase-like"/>
</dbReference>
<dbReference type="EMBL" id="CABVQI010000001">
    <property type="protein sequence ID" value="VWC56772.1"/>
    <property type="molecule type" value="Genomic_DNA"/>
</dbReference>
<dbReference type="GO" id="GO:0004499">
    <property type="term" value="F:N,N-dimethylaniline monooxygenase activity"/>
    <property type="evidence" value="ECO:0007669"/>
    <property type="project" value="InterPro"/>
</dbReference>
<dbReference type="RefSeq" id="WP_175042194.1">
    <property type="nucleotide sequence ID" value="NZ_CABVQI010000001.1"/>
</dbReference>
<evidence type="ECO:0000313" key="4">
    <source>
        <dbReference type="EMBL" id="VWC56772.1"/>
    </source>
</evidence>
<dbReference type="GO" id="GO:0050661">
    <property type="term" value="F:NADP binding"/>
    <property type="evidence" value="ECO:0007669"/>
    <property type="project" value="InterPro"/>
</dbReference>
<dbReference type="Pfam" id="PF00743">
    <property type="entry name" value="FMO-like"/>
    <property type="match status" value="1"/>
</dbReference>
<dbReference type="Gene3D" id="3.50.50.60">
    <property type="entry name" value="FAD/NAD(P)-binding domain"/>
    <property type="match status" value="2"/>
</dbReference>
<accession>A0A6P2T416</accession>
<dbReference type="PANTHER" id="PTHR42877:SF4">
    <property type="entry name" value="FAD_NAD(P)-BINDING DOMAIN-CONTAINING PROTEIN-RELATED"/>
    <property type="match status" value="1"/>
</dbReference>
<evidence type="ECO:0000256" key="1">
    <source>
        <dbReference type="ARBA" id="ARBA00022630"/>
    </source>
</evidence>
<gene>
    <name evidence="4" type="ORF">BLA18112_00417</name>
</gene>
<keyword evidence="4" id="KW-0503">Monooxygenase</keyword>
<dbReference type="AlphaFoldDB" id="A0A6P2T416"/>
<reference evidence="4 5" key="1">
    <citation type="submission" date="2019-09" db="EMBL/GenBank/DDBJ databases">
        <authorList>
            <person name="Depoorter E."/>
        </authorList>
    </citation>
    <scope>NUCLEOTIDE SEQUENCE [LARGE SCALE GENOMIC DNA]</scope>
    <source>
        <strain evidence="4">R-18112</strain>
    </source>
</reference>
<dbReference type="Proteomes" id="UP000494274">
    <property type="component" value="Unassembled WGS sequence"/>
</dbReference>
<dbReference type="SUPFAM" id="SSF51905">
    <property type="entry name" value="FAD/NAD(P)-binding domain"/>
    <property type="match status" value="2"/>
</dbReference>
<evidence type="ECO:0000256" key="2">
    <source>
        <dbReference type="ARBA" id="ARBA00022827"/>
    </source>
</evidence>
<sequence>MNHSLRNAFEIVIIGTGFAGIGMGARLKRARKDDFVILERADDIGGTWRDNTYPGVACDVPSPLYSFSFRLNPDWTRLFSPGPEIHAYMKMVAREEGLMPHVRFNSPVVDAAWDAEAKVWRLDTPNGEVQAKVLITGTGHLADESLPSVPGLDEFSGQVFHSARWRHGVSLEGKRIGIVGSGASAIQIVPEVATRAGHVVVFQRSAPYILPRPDRAFSEAEKQMFRRDPSMMRKLRDDIFWMLENTFASRRGVPRYLAENKHDALAHLARQIPDLALRAKLTPDYEIGCKRVLLSNDYYPTFLRDNVTLENSALDRVEEGTAVAASGARFDVDVLIFCTGFETAMPPYATLVRGADGLSLAECWQSGMEAYASTTVNGFPNLFVLNGPNTGLGHNSAIYIIESQIAYVMEALEWATKTNGGPLEPLAVEQARYSDRLQASAADTVWLSAGCKSWYLDPRSRKLTLIWPDFAHEYRYRNGRFNPAGYVGEPM</sequence>
<dbReference type="InterPro" id="IPR036188">
    <property type="entry name" value="FAD/NAD-bd_sf"/>
</dbReference>
<organism evidence="4 5">
    <name type="scientific">Burkholderia lata (strain ATCC 17760 / DSM 23089 / LMG 22485 / NCIMB 9086 / R18194 / 383)</name>
    <dbReference type="NCBI Taxonomy" id="482957"/>
    <lineage>
        <taxon>Bacteria</taxon>
        <taxon>Pseudomonadati</taxon>
        <taxon>Pseudomonadota</taxon>
        <taxon>Betaproteobacteria</taxon>
        <taxon>Burkholderiales</taxon>
        <taxon>Burkholderiaceae</taxon>
        <taxon>Burkholderia</taxon>
        <taxon>Burkholderia cepacia complex</taxon>
    </lineage>
</organism>
<evidence type="ECO:0000256" key="3">
    <source>
        <dbReference type="ARBA" id="ARBA00023002"/>
    </source>
</evidence>
<evidence type="ECO:0000313" key="5">
    <source>
        <dbReference type="Proteomes" id="UP000494274"/>
    </source>
</evidence>